<dbReference type="InterPro" id="IPR004853">
    <property type="entry name" value="Sugar_P_trans_dom"/>
</dbReference>
<feature type="transmembrane region" description="Helical" evidence="5">
    <location>
        <begin position="61"/>
        <end position="86"/>
    </location>
</feature>
<sequence>MQITPKHKGGNNNNMKNSTMMSKTIIRKILVTYTYVTIWILLSGSVIIFNKYILDKKLYNWPFPLSLTMIHMGFSSILSFLLIKVFKLCELPNNMSTSYYFSSIVPIGVLYALSLWSSNSAYIYLSVSFIQMLKALMPVMVYTLNVFLKTQRFEAKIMTNMIVISIGVAIAAYGEAKFDIYGVLLQIVALVFESTRLVLIDMLLKSKGINLNPVTSLYYIAPSCFVFLSIPWFLVEFPILWRKTVGFEVDFVVFTSNCVCAFGLNLAVFLLVGKTSALTMNVAGVVKDWLLIAISWSVIKDTITEVNLMGYFLAFLGVLYYKGLGFQKLKAEEALKKEEEGHCVDDEETKKLLVGEKEIDWVNNNNKKNDDTQN</sequence>
<evidence type="ECO:0000313" key="8">
    <source>
        <dbReference type="Proteomes" id="UP001443914"/>
    </source>
</evidence>
<name>A0AAW1M6T5_SAPOF</name>
<proteinExistence type="predicted"/>
<reference evidence="7" key="1">
    <citation type="submission" date="2024-03" db="EMBL/GenBank/DDBJ databases">
        <title>WGS assembly of Saponaria officinalis var. Norfolk2.</title>
        <authorList>
            <person name="Jenkins J."/>
            <person name="Shu S."/>
            <person name="Grimwood J."/>
            <person name="Barry K."/>
            <person name="Goodstein D."/>
            <person name="Schmutz J."/>
            <person name="Leebens-Mack J."/>
            <person name="Osbourn A."/>
        </authorList>
    </citation>
    <scope>NUCLEOTIDE SEQUENCE [LARGE SCALE GENOMIC DNA]</scope>
    <source>
        <strain evidence="7">JIC</strain>
    </source>
</reference>
<feature type="transmembrane region" description="Helical" evidence="5">
    <location>
        <begin position="180"/>
        <end position="204"/>
    </location>
</feature>
<evidence type="ECO:0000256" key="3">
    <source>
        <dbReference type="ARBA" id="ARBA00022989"/>
    </source>
</evidence>
<keyword evidence="4 5" id="KW-0472">Membrane</keyword>
<accession>A0AAW1M6T5</accession>
<dbReference type="InterPro" id="IPR050186">
    <property type="entry name" value="TPT_transporter"/>
</dbReference>
<dbReference type="Pfam" id="PF03151">
    <property type="entry name" value="TPT"/>
    <property type="match status" value="1"/>
</dbReference>
<feature type="transmembrane region" description="Helical" evidence="5">
    <location>
        <begin position="216"/>
        <end position="239"/>
    </location>
</feature>
<evidence type="ECO:0000256" key="2">
    <source>
        <dbReference type="ARBA" id="ARBA00022692"/>
    </source>
</evidence>
<feature type="transmembrane region" description="Helical" evidence="5">
    <location>
        <begin position="278"/>
        <end position="299"/>
    </location>
</feature>
<evidence type="ECO:0000256" key="4">
    <source>
        <dbReference type="ARBA" id="ARBA00023136"/>
    </source>
</evidence>
<evidence type="ECO:0000313" key="7">
    <source>
        <dbReference type="EMBL" id="KAK9741829.1"/>
    </source>
</evidence>
<comment type="caution">
    <text evidence="7">The sequence shown here is derived from an EMBL/GenBank/DDBJ whole genome shotgun (WGS) entry which is preliminary data.</text>
</comment>
<feature type="domain" description="Sugar phosphate transporter" evidence="6">
    <location>
        <begin position="33"/>
        <end position="321"/>
    </location>
</feature>
<comment type="subcellular location">
    <subcellularLocation>
        <location evidence="1">Membrane</location>
        <topology evidence="1">Multi-pass membrane protein</topology>
    </subcellularLocation>
</comment>
<evidence type="ECO:0000256" key="5">
    <source>
        <dbReference type="SAM" id="Phobius"/>
    </source>
</evidence>
<protein>
    <recommendedName>
        <fullName evidence="6">Sugar phosphate transporter domain-containing protein</fullName>
    </recommendedName>
</protein>
<organism evidence="7 8">
    <name type="scientific">Saponaria officinalis</name>
    <name type="common">Common soapwort</name>
    <name type="synonym">Lychnis saponaria</name>
    <dbReference type="NCBI Taxonomy" id="3572"/>
    <lineage>
        <taxon>Eukaryota</taxon>
        <taxon>Viridiplantae</taxon>
        <taxon>Streptophyta</taxon>
        <taxon>Embryophyta</taxon>
        <taxon>Tracheophyta</taxon>
        <taxon>Spermatophyta</taxon>
        <taxon>Magnoliopsida</taxon>
        <taxon>eudicotyledons</taxon>
        <taxon>Gunneridae</taxon>
        <taxon>Pentapetalae</taxon>
        <taxon>Caryophyllales</taxon>
        <taxon>Caryophyllaceae</taxon>
        <taxon>Caryophylleae</taxon>
        <taxon>Saponaria</taxon>
    </lineage>
</organism>
<dbReference type="AlphaFoldDB" id="A0AAW1M6T5"/>
<dbReference type="Proteomes" id="UP001443914">
    <property type="component" value="Unassembled WGS sequence"/>
</dbReference>
<feature type="transmembrane region" description="Helical" evidence="5">
    <location>
        <begin position="122"/>
        <end position="145"/>
    </location>
</feature>
<keyword evidence="2 5" id="KW-0812">Transmembrane</keyword>
<dbReference type="PANTHER" id="PTHR11132">
    <property type="entry name" value="SOLUTE CARRIER FAMILY 35"/>
    <property type="match status" value="1"/>
</dbReference>
<feature type="transmembrane region" description="Helical" evidence="5">
    <location>
        <begin position="30"/>
        <end position="49"/>
    </location>
</feature>
<evidence type="ECO:0000256" key="1">
    <source>
        <dbReference type="ARBA" id="ARBA00004141"/>
    </source>
</evidence>
<gene>
    <name evidence="7" type="ORF">RND81_03G131600</name>
</gene>
<feature type="transmembrane region" description="Helical" evidence="5">
    <location>
        <begin position="305"/>
        <end position="321"/>
    </location>
</feature>
<keyword evidence="8" id="KW-1185">Reference proteome</keyword>
<keyword evidence="3 5" id="KW-1133">Transmembrane helix</keyword>
<feature type="transmembrane region" description="Helical" evidence="5">
    <location>
        <begin position="98"/>
        <end position="116"/>
    </location>
</feature>
<dbReference type="EMBL" id="JBDFQZ010000003">
    <property type="protein sequence ID" value="KAK9741829.1"/>
    <property type="molecule type" value="Genomic_DNA"/>
</dbReference>
<feature type="transmembrane region" description="Helical" evidence="5">
    <location>
        <begin position="251"/>
        <end position="271"/>
    </location>
</feature>
<evidence type="ECO:0000259" key="6">
    <source>
        <dbReference type="Pfam" id="PF03151"/>
    </source>
</evidence>
<dbReference type="GO" id="GO:0016020">
    <property type="term" value="C:membrane"/>
    <property type="evidence" value="ECO:0007669"/>
    <property type="project" value="UniProtKB-SubCell"/>
</dbReference>
<feature type="transmembrane region" description="Helical" evidence="5">
    <location>
        <begin position="157"/>
        <end position="174"/>
    </location>
</feature>